<dbReference type="Proteomes" id="UP001062846">
    <property type="component" value="Chromosome 1"/>
</dbReference>
<sequence>MWVFTRYRVVSASSSSGSIQSSGRKKSRGISHSIQDQQGFKPPSHTETLRVLLKRQIVCHRCGQPGQIRSQCQRGQKSCFTCGEFDHVVRNYPQKKRMQEELGLV</sequence>
<gene>
    <name evidence="1" type="ORF">RHMOL_Rhmol01G0157100</name>
</gene>
<evidence type="ECO:0000313" key="1">
    <source>
        <dbReference type="EMBL" id="KAI8571910.1"/>
    </source>
</evidence>
<keyword evidence="2" id="KW-1185">Reference proteome</keyword>
<evidence type="ECO:0000313" key="2">
    <source>
        <dbReference type="Proteomes" id="UP001062846"/>
    </source>
</evidence>
<dbReference type="EMBL" id="CM046388">
    <property type="protein sequence ID" value="KAI8571910.1"/>
    <property type="molecule type" value="Genomic_DNA"/>
</dbReference>
<comment type="caution">
    <text evidence="1">The sequence shown here is derived from an EMBL/GenBank/DDBJ whole genome shotgun (WGS) entry which is preliminary data.</text>
</comment>
<name>A0ACC0Q1S0_RHOML</name>
<proteinExistence type="predicted"/>
<reference evidence="1" key="1">
    <citation type="submission" date="2022-02" db="EMBL/GenBank/DDBJ databases">
        <title>Plant Genome Project.</title>
        <authorList>
            <person name="Zhang R.-G."/>
        </authorList>
    </citation>
    <scope>NUCLEOTIDE SEQUENCE</scope>
    <source>
        <strain evidence="1">AT1</strain>
    </source>
</reference>
<accession>A0ACC0Q1S0</accession>
<organism evidence="1 2">
    <name type="scientific">Rhododendron molle</name>
    <name type="common">Chinese azalea</name>
    <name type="synonym">Azalea mollis</name>
    <dbReference type="NCBI Taxonomy" id="49168"/>
    <lineage>
        <taxon>Eukaryota</taxon>
        <taxon>Viridiplantae</taxon>
        <taxon>Streptophyta</taxon>
        <taxon>Embryophyta</taxon>
        <taxon>Tracheophyta</taxon>
        <taxon>Spermatophyta</taxon>
        <taxon>Magnoliopsida</taxon>
        <taxon>eudicotyledons</taxon>
        <taxon>Gunneridae</taxon>
        <taxon>Pentapetalae</taxon>
        <taxon>asterids</taxon>
        <taxon>Ericales</taxon>
        <taxon>Ericaceae</taxon>
        <taxon>Ericoideae</taxon>
        <taxon>Rhodoreae</taxon>
        <taxon>Rhododendron</taxon>
    </lineage>
</organism>
<protein>
    <submittedName>
        <fullName evidence="1">Uncharacterized protein</fullName>
    </submittedName>
</protein>